<keyword evidence="2" id="KW-1185">Reference proteome</keyword>
<proteinExistence type="predicted"/>
<dbReference type="InterPro" id="IPR053204">
    <property type="entry name" value="Oxopyrrolidines_Biosynth-assoc"/>
</dbReference>
<comment type="caution">
    <text evidence="1">The sequence shown here is derived from an EMBL/GenBank/DDBJ whole genome shotgun (WGS) entry which is preliminary data.</text>
</comment>
<reference evidence="1" key="1">
    <citation type="journal article" date="2023" name="Mol. Phylogenet. Evol.">
        <title>Genome-scale phylogeny and comparative genomics of the fungal order Sordariales.</title>
        <authorList>
            <person name="Hensen N."/>
            <person name="Bonometti L."/>
            <person name="Westerberg I."/>
            <person name="Brannstrom I.O."/>
            <person name="Guillou S."/>
            <person name="Cros-Aarteil S."/>
            <person name="Calhoun S."/>
            <person name="Haridas S."/>
            <person name="Kuo A."/>
            <person name="Mondo S."/>
            <person name="Pangilinan J."/>
            <person name="Riley R."/>
            <person name="LaButti K."/>
            <person name="Andreopoulos B."/>
            <person name="Lipzen A."/>
            <person name="Chen C."/>
            <person name="Yan M."/>
            <person name="Daum C."/>
            <person name="Ng V."/>
            <person name="Clum A."/>
            <person name="Steindorff A."/>
            <person name="Ohm R.A."/>
            <person name="Martin F."/>
            <person name="Silar P."/>
            <person name="Natvig D.O."/>
            <person name="Lalanne C."/>
            <person name="Gautier V."/>
            <person name="Ament-Velasquez S.L."/>
            <person name="Kruys A."/>
            <person name="Hutchinson M.I."/>
            <person name="Powell A.J."/>
            <person name="Barry K."/>
            <person name="Miller A.N."/>
            <person name="Grigoriev I.V."/>
            <person name="Debuchy R."/>
            <person name="Gladieux P."/>
            <person name="Hiltunen Thoren M."/>
            <person name="Johannesson H."/>
        </authorList>
    </citation>
    <scope>NUCLEOTIDE SEQUENCE</scope>
    <source>
        <strain evidence="1">PSN243</strain>
    </source>
</reference>
<organism evidence="1 2">
    <name type="scientific">Podospora aff. communis PSN243</name>
    <dbReference type="NCBI Taxonomy" id="3040156"/>
    <lineage>
        <taxon>Eukaryota</taxon>
        <taxon>Fungi</taxon>
        <taxon>Dikarya</taxon>
        <taxon>Ascomycota</taxon>
        <taxon>Pezizomycotina</taxon>
        <taxon>Sordariomycetes</taxon>
        <taxon>Sordariomycetidae</taxon>
        <taxon>Sordariales</taxon>
        <taxon>Podosporaceae</taxon>
        <taxon>Podospora</taxon>
    </lineage>
</organism>
<gene>
    <name evidence="1" type="ORF">QBC34DRAFT_460103</name>
</gene>
<dbReference type="PANTHER" id="PTHR38797:SF4">
    <property type="entry name" value="NUCLEAR PORE COMPLEX PROTEIN NUP85"/>
    <property type="match status" value="1"/>
</dbReference>
<dbReference type="EMBL" id="MU865914">
    <property type="protein sequence ID" value="KAK4455264.1"/>
    <property type="molecule type" value="Genomic_DNA"/>
</dbReference>
<name>A0AAV9H4Q8_9PEZI</name>
<evidence type="ECO:0000313" key="2">
    <source>
        <dbReference type="Proteomes" id="UP001321760"/>
    </source>
</evidence>
<sequence>MSSSDWATHQRAHIIQTNLHNTGHPTPPTPDQEFAIAALSTLTSSPSPDIPALTRTITAHLTSSAQPEDAWNTFHTLLLSLAQSTSSPTTHQNLASLLVSLAQSQTAAPEVTQLLNTLHGLGWSVRDLWNGPKAIGGPDPQRAWINLNRFMAYLSVQNRKTPVAALDDGWVEDFGMWTICDGLESEDGFGDYVEAAAGWLEVAGREIWKDAKWGGRDGSGNGGREGGLWVRKRGEGGVRGEERWGFWRGRLEGMVAEGEKGEEEEGVKAAAGRAVEVMVACERG</sequence>
<protein>
    <submittedName>
        <fullName evidence="1">Uncharacterized protein</fullName>
    </submittedName>
</protein>
<dbReference type="Proteomes" id="UP001321760">
    <property type="component" value="Unassembled WGS sequence"/>
</dbReference>
<reference evidence="1" key="2">
    <citation type="submission" date="2023-05" db="EMBL/GenBank/DDBJ databases">
        <authorList>
            <consortium name="Lawrence Berkeley National Laboratory"/>
            <person name="Steindorff A."/>
            <person name="Hensen N."/>
            <person name="Bonometti L."/>
            <person name="Westerberg I."/>
            <person name="Brannstrom I.O."/>
            <person name="Guillou S."/>
            <person name="Cros-Aarteil S."/>
            <person name="Calhoun S."/>
            <person name="Haridas S."/>
            <person name="Kuo A."/>
            <person name="Mondo S."/>
            <person name="Pangilinan J."/>
            <person name="Riley R."/>
            <person name="Labutti K."/>
            <person name="Andreopoulos B."/>
            <person name="Lipzen A."/>
            <person name="Chen C."/>
            <person name="Yanf M."/>
            <person name="Daum C."/>
            <person name="Ng V."/>
            <person name="Clum A."/>
            <person name="Ohm R."/>
            <person name="Martin F."/>
            <person name="Silar P."/>
            <person name="Natvig D."/>
            <person name="Lalanne C."/>
            <person name="Gautier V."/>
            <person name="Ament-Velasquez S.L."/>
            <person name="Kruys A."/>
            <person name="Hutchinson M.I."/>
            <person name="Powell A.J."/>
            <person name="Barry K."/>
            <person name="Miller A.N."/>
            <person name="Grigoriev I.V."/>
            <person name="Debuchy R."/>
            <person name="Gladieux P."/>
            <person name="Thoren M.H."/>
            <person name="Johannesson H."/>
        </authorList>
    </citation>
    <scope>NUCLEOTIDE SEQUENCE</scope>
    <source>
        <strain evidence="1">PSN243</strain>
    </source>
</reference>
<dbReference type="Pfam" id="PF12311">
    <property type="entry name" value="DUF3632"/>
    <property type="match status" value="1"/>
</dbReference>
<dbReference type="AlphaFoldDB" id="A0AAV9H4Q8"/>
<evidence type="ECO:0000313" key="1">
    <source>
        <dbReference type="EMBL" id="KAK4455264.1"/>
    </source>
</evidence>
<dbReference type="PANTHER" id="PTHR38797">
    <property type="entry name" value="NUCLEAR PORE COMPLEX PROTEIN NUP85-RELATED"/>
    <property type="match status" value="1"/>
</dbReference>
<accession>A0AAV9H4Q8</accession>
<dbReference type="InterPro" id="IPR022085">
    <property type="entry name" value="OpdG"/>
</dbReference>